<evidence type="ECO:0000256" key="1">
    <source>
        <dbReference type="ARBA" id="ARBA00005336"/>
    </source>
</evidence>
<feature type="region of interest" description="Disordered" evidence="4">
    <location>
        <begin position="345"/>
        <end position="367"/>
    </location>
</feature>
<dbReference type="InterPro" id="IPR001764">
    <property type="entry name" value="Glyco_hydro_3_N"/>
</dbReference>
<comment type="similarity">
    <text evidence="1">Belongs to the glycosyl hydrolase 3 family.</text>
</comment>
<accession>A0A1G9UWL1</accession>
<feature type="domain" description="Glycoside hydrolase family 3 N-terminal" evidence="5">
    <location>
        <begin position="18"/>
        <end position="339"/>
    </location>
</feature>
<dbReference type="AlphaFoldDB" id="A0A1G9UWL1"/>
<keyword evidence="2" id="KW-0378">Hydrolase</keyword>
<dbReference type="Gene3D" id="3.20.20.300">
    <property type="entry name" value="Glycoside hydrolase, family 3, N-terminal domain"/>
    <property type="match status" value="1"/>
</dbReference>
<dbReference type="STRING" id="996166.SAMN05192554_10549"/>
<evidence type="ECO:0000256" key="4">
    <source>
        <dbReference type="SAM" id="MobiDB-lite"/>
    </source>
</evidence>
<dbReference type="PANTHER" id="PTHR30480:SF16">
    <property type="entry name" value="GLYCOSIDE HYDROLASE FAMILY 3 DOMAIN PROTEIN"/>
    <property type="match status" value="1"/>
</dbReference>
<evidence type="ECO:0000313" key="6">
    <source>
        <dbReference type="EMBL" id="SDM64321.1"/>
    </source>
</evidence>
<dbReference type="PANTHER" id="PTHR30480">
    <property type="entry name" value="BETA-HEXOSAMINIDASE-RELATED"/>
    <property type="match status" value="1"/>
</dbReference>
<evidence type="ECO:0000256" key="3">
    <source>
        <dbReference type="ARBA" id="ARBA00023295"/>
    </source>
</evidence>
<dbReference type="InterPro" id="IPR036962">
    <property type="entry name" value="Glyco_hydro_3_N_sf"/>
</dbReference>
<evidence type="ECO:0000259" key="5">
    <source>
        <dbReference type="Pfam" id="PF00933"/>
    </source>
</evidence>
<protein>
    <submittedName>
        <fullName evidence="6">Beta-N-acetylhexosaminidase</fullName>
    </submittedName>
</protein>
<keyword evidence="7" id="KW-1185">Reference proteome</keyword>
<organism evidence="6 7">
    <name type="scientific">Haloarchaeobius iranensis</name>
    <dbReference type="NCBI Taxonomy" id="996166"/>
    <lineage>
        <taxon>Archaea</taxon>
        <taxon>Methanobacteriati</taxon>
        <taxon>Methanobacteriota</taxon>
        <taxon>Stenosarchaea group</taxon>
        <taxon>Halobacteria</taxon>
        <taxon>Halobacteriales</taxon>
        <taxon>Halorubellaceae</taxon>
        <taxon>Haloarchaeobius</taxon>
    </lineage>
</organism>
<dbReference type="EMBL" id="FNIA01000005">
    <property type="protein sequence ID" value="SDM64321.1"/>
    <property type="molecule type" value="Genomic_DNA"/>
</dbReference>
<dbReference type="InterPro" id="IPR036881">
    <property type="entry name" value="Glyco_hydro_3_C_sf"/>
</dbReference>
<dbReference type="Pfam" id="PF00933">
    <property type="entry name" value="Glyco_hydro_3"/>
    <property type="match status" value="1"/>
</dbReference>
<evidence type="ECO:0000313" key="7">
    <source>
        <dbReference type="Proteomes" id="UP000199370"/>
    </source>
</evidence>
<dbReference type="GO" id="GO:0004553">
    <property type="term" value="F:hydrolase activity, hydrolyzing O-glycosyl compounds"/>
    <property type="evidence" value="ECO:0007669"/>
    <property type="project" value="InterPro"/>
</dbReference>
<dbReference type="Gene3D" id="3.40.50.1700">
    <property type="entry name" value="Glycoside hydrolase family 3 C-terminal domain"/>
    <property type="match status" value="1"/>
</dbReference>
<dbReference type="PRINTS" id="PR00133">
    <property type="entry name" value="GLHYDRLASE3"/>
</dbReference>
<keyword evidence="3" id="KW-0326">Glycosidase</keyword>
<dbReference type="NCBIfam" id="NF003740">
    <property type="entry name" value="PRK05337.1"/>
    <property type="match status" value="1"/>
</dbReference>
<dbReference type="GO" id="GO:0009254">
    <property type="term" value="P:peptidoglycan turnover"/>
    <property type="evidence" value="ECO:0007669"/>
    <property type="project" value="TreeGrafter"/>
</dbReference>
<gene>
    <name evidence="6" type="ORF">SAMN05192554_10549</name>
</gene>
<dbReference type="SUPFAM" id="SSF51445">
    <property type="entry name" value="(Trans)glycosidases"/>
    <property type="match status" value="1"/>
</dbReference>
<dbReference type="GO" id="GO:0005975">
    <property type="term" value="P:carbohydrate metabolic process"/>
    <property type="evidence" value="ECO:0007669"/>
    <property type="project" value="InterPro"/>
</dbReference>
<proteinExistence type="inferred from homology"/>
<dbReference type="InterPro" id="IPR017853">
    <property type="entry name" value="GH"/>
</dbReference>
<evidence type="ECO:0000256" key="2">
    <source>
        <dbReference type="ARBA" id="ARBA00022801"/>
    </source>
</evidence>
<name>A0A1G9UWL1_9EURY</name>
<dbReference type="Proteomes" id="UP000199370">
    <property type="component" value="Unassembled WGS sequence"/>
</dbReference>
<reference evidence="6 7" key="1">
    <citation type="submission" date="2016-10" db="EMBL/GenBank/DDBJ databases">
        <authorList>
            <person name="de Groot N.N."/>
        </authorList>
    </citation>
    <scope>NUCLEOTIDE SEQUENCE [LARGE SCALE GENOMIC DNA]</scope>
    <source>
        <strain evidence="7">EB21,IBRC-M 10013,KCTC 4048</strain>
    </source>
</reference>
<sequence length="543" mass="56939">MVERPAVMERPVQSVPTEVKVGQLFVGGFDGPRPTPAIEDLIESRHLGGVIYFSRNVERPHQLADCSRELQSLALEATGAPLLVATDQEGGVVSRFDWGTQLPSQMALGAADDPDLARRAGRAVGRELAAVGVTTNLAPVLDVNSDPDNPVIGVRSFGDDPDRVGALGAAFADGLQDAGVAACGKHFPGHGDTDTDSHRSLPVVDHDRERLDAVEFRPFRRAVDAGIEALMTTHIAFPAVTGDDGLPATLSRTLLTDVLRDEFGFDGLVVSDCLEMNAIAGTVGVEEGAIRAIEAGCDVVLVSHSPGAQRGAIDAVVEAVESGRLDEGRVDEAFERVRRHKRRYAPAGGAMEREPSGGSVTPDDEQAAPSWEVAGGAARDVAREVARAGVTVVRDRGGTLPLDPSVPCHVVGFDGGRESDAEDDRYDPRAFFAALADRGVEVYSHAVTGDEYTPSFDPGAQVVVATHRARADEAQRAAVAALADAPVDLVVVSLRDPYDVAALPDAGTYLTGYGYDPATVDALAAVVVGAATATGELPMSLPE</sequence>
<dbReference type="InterPro" id="IPR050226">
    <property type="entry name" value="NagZ_Beta-hexosaminidase"/>
</dbReference>